<dbReference type="GO" id="GO:0141166">
    <property type="term" value="P:chromosomal 5-methylcytosine DNA demethylation pathway"/>
    <property type="evidence" value="ECO:0007669"/>
    <property type="project" value="InterPro"/>
</dbReference>
<dbReference type="eggNOG" id="ENOG502QQKH">
    <property type="taxonomic scope" value="Eukaryota"/>
</dbReference>
<dbReference type="STRING" id="3885.V7BKY3"/>
<proteinExistence type="inferred from homology"/>
<dbReference type="PANTHER" id="PTHR46213:SF26">
    <property type="entry name" value="HHH-GPD BASE EXCISION DNA REPAIR FAMILY PROTEIN"/>
    <property type="match status" value="1"/>
</dbReference>
<feature type="region of interest" description="Disordered" evidence="10">
    <location>
        <begin position="2160"/>
        <end position="2209"/>
    </location>
</feature>
<keyword evidence="7" id="KW-0411">Iron-sulfur</keyword>
<evidence type="ECO:0000256" key="4">
    <source>
        <dbReference type="ARBA" id="ARBA00022485"/>
    </source>
</evidence>
<dbReference type="EMBL" id="CM002294">
    <property type="protein sequence ID" value="ESW17251.1"/>
    <property type="molecule type" value="Genomic_DNA"/>
</dbReference>
<comment type="cofactor">
    <cofactor evidence="1">
        <name>[4Fe-4S] cluster</name>
        <dbReference type="ChEBI" id="CHEBI:49883"/>
    </cofactor>
</comment>
<dbReference type="PANTHER" id="PTHR46213">
    <property type="entry name" value="TRANSCRIPTIONAL ACTIVATOR DEMETER"/>
    <property type="match status" value="1"/>
</dbReference>
<dbReference type="Proteomes" id="UP000000226">
    <property type="component" value="Chromosome 7"/>
</dbReference>
<feature type="region of interest" description="Disordered" evidence="10">
    <location>
        <begin position="174"/>
        <end position="195"/>
    </location>
</feature>
<feature type="compositionally biased region" description="Basic and acidic residues" evidence="10">
    <location>
        <begin position="2161"/>
        <end position="2171"/>
    </location>
</feature>
<feature type="region of interest" description="Disordered" evidence="10">
    <location>
        <begin position="1043"/>
        <end position="1063"/>
    </location>
</feature>
<keyword evidence="5" id="KW-0479">Metal-binding</keyword>
<feature type="compositionally biased region" description="Basic and acidic residues" evidence="10">
    <location>
        <begin position="179"/>
        <end position="188"/>
    </location>
</feature>
<dbReference type="InterPro" id="IPR003651">
    <property type="entry name" value="Endonuclease3_FeS-loop_motif"/>
</dbReference>
<dbReference type="SMART" id="SM00478">
    <property type="entry name" value="ENDO3c"/>
    <property type="match status" value="1"/>
</dbReference>
<dbReference type="GO" id="GO:0046872">
    <property type="term" value="F:metal ion binding"/>
    <property type="evidence" value="ECO:0007669"/>
    <property type="project" value="UniProtKB-KW"/>
</dbReference>
<feature type="domain" description="HhH-GPD" evidence="11">
    <location>
        <begin position="1622"/>
        <end position="1794"/>
    </location>
</feature>
<dbReference type="SMART" id="SM00525">
    <property type="entry name" value="FES"/>
    <property type="match status" value="1"/>
</dbReference>
<feature type="region of interest" description="Disordered" evidence="10">
    <location>
        <begin position="1576"/>
        <end position="1609"/>
    </location>
</feature>
<dbReference type="Pfam" id="PF15628">
    <property type="entry name" value="RRM_DME"/>
    <property type="match status" value="1"/>
</dbReference>
<feature type="compositionally biased region" description="Polar residues" evidence="10">
    <location>
        <begin position="1316"/>
        <end position="1336"/>
    </location>
</feature>
<comment type="similarity">
    <text evidence="3">Belongs to the DNA glycosylase family. DEMETER subfamily.</text>
</comment>
<dbReference type="Gene3D" id="1.10.1670.10">
    <property type="entry name" value="Helix-hairpin-Helix base-excision DNA repair enzymes (C-terminal)"/>
    <property type="match status" value="1"/>
</dbReference>
<feature type="region of interest" description="Disordered" evidence="10">
    <location>
        <begin position="1315"/>
        <end position="1336"/>
    </location>
</feature>
<dbReference type="Pfam" id="PF15629">
    <property type="entry name" value="Perm-CXXC"/>
    <property type="match status" value="1"/>
</dbReference>
<evidence type="ECO:0000256" key="1">
    <source>
        <dbReference type="ARBA" id="ARBA00001966"/>
    </source>
</evidence>
<feature type="region of interest" description="Disordered" evidence="10">
    <location>
        <begin position="211"/>
        <end position="273"/>
    </location>
</feature>
<evidence type="ECO:0000256" key="6">
    <source>
        <dbReference type="ARBA" id="ARBA00023004"/>
    </source>
</evidence>
<feature type="compositionally biased region" description="Basic residues" evidence="10">
    <location>
        <begin position="237"/>
        <end position="246"/>
    </location>
</feature>
<keyword evidence="13" id="KW-1185">Reference proteome</keyword>
<dbReference type="GO" id="GO:0051539">
    <property type="term" value="F:4 iron, 4 sulfur cluster binding"/>
    <property type="evidence" value="ECO:0007669"/>
    <property type="project" value="UniProtKB-KW"/>
</dbReference>
<feature type="region of interest" description="Disordered" evidence="10">
    <location>
        <begin position="701"/>
        <end position="729"/>
    </location>
</feature>
<evidence type="ECO:0000259" key="11">
    <source>
        <dbReference type="SMART" id="SM00478"/>
    </source>
</evidence>
<dbReference type="InterPro" id="IPR023170">
    <property type="entry name" value="HhH_base_excis_C"/>
</dbReference>
<feature type="compositionally biased region" description="Polar residues" evidence="10">
    <location>
        <begin position="214"/>
        <end position="228"/>
    </location>
</feature>
<dbReference type="InterPro" id="IPR003265">
    <property type="entry name" value="HhH-GPD_domain"/>
</dbReference>
<evidence type="ECO:0000256" key="3">
    <source>
        <dbReference type="ARBA" id="ARBA00005646"/>
    </source>
</evidence>
<comment type="subcellular location">
    <subcellularLocation>
        <location evidence="2">Nucleus</location>
    </subcellularLocation>
</comment>
<dbReference type="Gramene" id="ESW17251">
    <property type="protein sequence ID" value="ESW17251"/>
    <property type="gene ID" value="PHAVU_007G223600g"/>
</dbReference>
<evidence type="ECO:0000256" key="2">
    <source>
        <dbReference type="ARBA" id="ARBA00004123"/>
    </source>
</evidence>
<dbReference type="GO" id="GO:0006284">
    <property type="term" value="P:base-excision repair"/>
    <property type="evidence" value="ECO:0007669"/>
    <property type="project" value="InterPro"/>
</dbReference>
<gene>
    <name evidence="12" type="ORF">PHAVU_007G223600g</name>
</gene>
<dbReference type="FunFam" id="1.10.1670.10:FF:000004">
    <property type="entry name" value="DNA glycosylase/AP lyase ROS1"/>
    <property type="match status" value="1"/>
</dbReference>
<reference evidence="13" key="1">
    <citation type="journal article" date="2014" name="Nat. Genet.">
        <title>A reference genome for common bean and genome-wide analysis of dual domestications.</title>
        <authorList>
            <person name="Schmutz J."/>
            <person name="McClean P.E."/>
            <person name="Mamidi S."/>
            <person name="Wu G.A."/>
            <person name="Cannon S.B."/>
            <person name="Grimwood J."/>
            <person name="Jenkins J."/>
            <person name="Shu S."/>
            <person name="Song Q."/>
            <person name="Chavarro C."/>
            <person name="Torres-Torres M."/>
            <person name="Geffroy V."/>
            <person name="Moghaddam S.M."/>
            <person name="Gao D."/>
            <person name="Abernathy B."/>
            <person name="Barry K."/>
            <person name="Blair M."/>
            <person name="Brick M.A."/>
            <person name="Chovatia M."/>
            <person name="Gepts P."/>
            <person name="Goodstein D.M."/>
            <person name="Gonzales M."/>
            <person name="Hellsten U."/>
            <person name="Hyten D.L."/>
            <person name="Jia G."/>
            <person name="Kelly J.D."/>
            <person name="Kudrna D."/>
            <person name="Lee R."/>
            <person name="Richard M.M."/>
            <person name="Miklas P.N."/>
            <person name="Osorno J.M."/>
            <person name="Rodrigues J."/>
            <person name="Thareau V."/>
            <person name="Urrea C.A."/>
            <person name="Wang M."/>
            <person name="Yu Y."/>
            <person name="Zhang M."/>
            <person name="Wing R.A."/>
            <person name="Cregan P.B."/>
            <person name="Rokhsar D.S."/>
            <person name="Jackson S.A."/>
        </authorList>
    </citation>
    <scope>NUCLEOTIDE SEQUENCE [LARGE SCALE GENOMIC DNA]</scope>
    <source>
        <strain evidence="13">cv. G19833</strain>
    </source>
</reference>
<dbReference type="GO" id="GO:0019104">
    <property type="term" value="F:DNA N-glycosylase activity"/>
    <property type="evidence" value="ECO:0007669"/>
    <property type="project" value="InterPro"/>
</dbReference>
<dbReference type="GO" id="GO:0003906">
    <property type="term" value="F:DNA-(apurinic or apyrimidinic site) endonuclease activity"/>
    <property type="evidence" value="ECO:0007669"/>
    <property type="project" value="UniProtKB-ARBA"/>
</dbReference>
<dbReference type="OrthoDB" id="5607at2759"/>
<dbReference type="OMA" id="CFDPFKT"/>
<feature type="compositionally biased region" description="Basic residues" evidence="10">
    <location>
        <begin position="1044"/>
        <end position="1054"/>
    </location>
</feature>
<feature type="compositionally biased region" description="Polar residues" evidence="10">
    <location>
        <begin position="2181"/>
        <end position="2194"/>
    </location>
</feature>
<dbReference type="InterPro" id="IPR028925">
    <property type="entry name" value="RRM_DME"/>
</dbReference>
<dbReference type="InterPro" id="IPR044811">
    <property type="entry name" value="DME/ROS1"/>
</dbReference>
<dbReference type="SUPFAM" id="SSF48150">
    <property type="entry name" value="DNA-glycosylase"/>
    <property type="match status" value="1"/>
</dbReference>
<dbReference type="GO" id="GO:0035514">
    <property type="term" value="F:DNA demethylase activity"/>
    <property type="evidence" value="ECO:0007669"/>
    <property type="project" value="InterPro"/>
</dbReference>
<dbReference type="GO" id="GO:0003677">
    <property type="term" value="F:DNA binding"/>
    <property type="evidence" value="ECO:0007669"/>
    <property type="project" value="UniProtKB-KW"/>
</dbReference>
<dbReference type="SMR" id="V7BKY3"/>
<evidence type="ECO:0000256" key="9">
    <source>
        <dbReference type="ARBA" id="ARBA00023242"/>
    </source>
</evidence>
<keyword evidence="8" id="KW-0238">DNA-binding</keyword>
<evidence type="ECO:0000256" key="5">
    <source>
        <dbReference type="ARBA" id="ARBA00022723"/>
    </source>
</evidence>
<evidence type="ECO:0000256" key="7">
    <source>
        <dbReference type="ARBA" id="ARBA00023014"/>
    </source>
</evidence>
<evidence type="ECO:0000256" key="10">
    <source>
        <dbReference type="SAM" id="MobiDB-lite"/>
    </source>
</evidence>
<name>V7BKY3_PHAVU</name>
<feature type="compositionally biased region" description="Basic residues" evidence="10">
    <location>
        <begin position="622"/>
        <end position="632"/>
    </location>
</feature>
<feature type="compositionally biased region" description="Polar residues" evidence="10">
    <location>
        <begin position="516"/>
        <end position="535"/>
    </location>
</feature>
<keyword evidence="4" id="KW-0004">4Fe-4S</keyword>
<dbReference type="InterPro" id="IPR011257">
    <property type="entry name" value="DNA_glycosylase"/>
</dbReference>
<feature type="region of interest" description="Disordered" evidence="10">
    <location>
        <begin position="481"/>
        <end position="535"/>
    </location>
</feature>
<keyword evidence="6" id="KW-0408">Iron</keyword>
<sequence length="2209" mass="245965">MEVGEMGRKEPEVEVPLVPATPIKPVPLKPVPIYTPGEINQMGYHANGAVACVEFLIGQEKLCRSDVGSNVAGDCGKTCEHTASDAASSFSKLGFCEHLFAVEAESRNSSVTQGNNEGLKNPFVPSVILDNMRDPQETYIACCSNTTSQDTPFTLDNANKENRQIASMQINMEENDPGGEERTGHASKLDSNVLPSSKELCDPAIEFGAISSPFKENQNQDMGSNLDTDLNKTPQQKPRRRKHRPKVIKEGKPKRTPKPVTPKPVKSKENPTVKRKYVRKNALSKTSIPPMEVTRELTKEMSGTAKMSCKRAINFDMGTRDESSAAIENTIALLGKGNGVNVGLADDLDTSVKQASNSYTSLPEDTQALNIFPLGRKGWGTKPEEKPAPKRKYVKRKGVNVTSAPAAEMTKEMPQYTQMPCTESINFDGRARDQSCAVKENATVHPGSEIGVVSQEMNAGLQNYLNTSIMQPSNDCMSLAEDSSALNTSSGRKGSVTEPEENSAVKKNTRRKKVNETSPTEVTGEMTTENVPESAQMSYAGSVKFYLRTRDQSHAIQENPIVIPGSEIGLVMQDTNVGFAYDLNTAMKLTPYSYMSLPEETQANTSSRKKRSGTKPEENPTAKRKYVRKKGVKTSAPPIEVPGELTREKMSASAQTSCTQSINFDERAREKSYAVKENLSGHPGSEMNVSLAYDFNTSTKQTLNEDMTPPKDAQAPGPSSKINLPGTKTKENLTSKRKNVRKKELNLTETVIHKSNNMSWKNSIKNLDSPFGKENMALDETKVGLTYNQDTWMNATSTNCIPSSERTQDPSSSILKYTHLGEKLNANSVGNKNKGQATTQDGNICNSQSSTIRLQMVGTKRKCSGSFSHADDSNMNLTGAHYNELSSYQASFCPQFPNVQKKMRTEKEKTSATDITSVTATKELQQTYPQEDALGHPYASSSSCCIYGSGYNTIGVPVISEFTEKFIDDTPTFDEFILSLKRMAERSKTSNCDSGSPTRIRNCDTEPNYTTKQVEISGRETCGDAKRPQTCTGALVAETPTTLPKKKRNRKKKVLSSSAHSSTNGMLQHHNFTLGNYSMAVGKSSDVASEVLWKTMNYVDALALQFRRLNIDTEARDLSIHEQNALVLYKQKNSLLRVDGAIVPFQIKKQHLRPKVDLDDETDRVWKLLLLDINSPGIDGTDEDKAKWWEEERNVFRGRADSFIARMHLVQGDRRFSRWKGSVVDSVVGVFLTQNVSDHLSSSAFMSLAARFPKNSGSMCKAQQAEDTRLVEEPQVHVVEPDEGTEWNVKLLNQSVYDQSSLTVDIVEHSGEKEAINSNDSCGTTSSVISLSDESNSRLSVSSQQNIKEHCSPMESRLCCSTIEEREEKSCYDGDRKELIDIVSSQGSVISSQISGDFSNDQNPEKIGSCSDSNSEVEVLSNTAKYNHFDSNTSFSKLLEMVSSTKFYEDNNHKSKSNENFRDAYDQPLCMEHDNPIESLQKSSVTQGSSEASINVSHDCFDPFKTKSSTHDFLKKNNENDKNRSSFQTTEPAGEVAITLSQTIESQVHQEQSNHQQQSFFNFNSPGQTQDIMQKERGSDLGKHKSATRNGTNEISSAPIKVKSKEQGKDKKDDFNWDILRIEAQAKAGKREKTENTMDSLDWEAVRCVDVGEIANTIKERGMNNRLAERIQSFLNRLVDEHGSIDLEWLRDVPPDKAKEYLLSVKGLGLKSVECVRLLTLHHLAFPVDTNVGRIAVRLGWVPLQPLPESLQLHLLELYPVLESIQKYLWPRLCKLDQKTLYELHYQMITFGKVFCTKSKPNCNACPMRGECRHFASAFASARLALPGPEQKSIVSTAANRVINQNPSKIISQLHLPPPENTTQEEIQLTEVSKPLESKSEINICHPIIEEPTTPEPECSLVSQTDIEDAFYEDSCEIPTIKLNIEEFTLNLQNYMQQKMELQEGEMSKALIALNPEAASIPMPKLKNVSRLRTEHCVYELPDTHPLLQGWDTREPDDPGKYLLAIWTPGETANSIQPPESKCSSQEEYGQLCHEKECFSCNSFRESNSQIVRGTLLIPCRTAMRGSFPLNGTYFQVNEVFSDHESSLNPISVPRSWIWNLNRRTVYFGTSVPTIFKGLTTQEIQQCFWRGYVCVRGFDRETRAPRPLMARLHFPASKLAKTKEKTEKESSSAKSRGLKSNIEQPELISNSNTFKRGEETADKSVLLIP</sequence>
<feature type="region of interest" description="Disordered" evidence="10">
    <location>
        <begin position="599"/>
        <end position="640"/>
    </location>
</feature>
<protein>
    <recommendedName>
        <fullName evidence="11">HhH-GPD domain-containing protein</fullName>
    </recommendedName>
</protein>
<dbReference type="GO" id="GO:0005634">
    <property type="term" value="C:nucleus"/>
    <property type="evidence" value="ECO:0007669"/>
    <property type="project" value="UniProtKB-SubCell"/>
</dbReference>
<evidence type="ECO:0000313" key="12">
    <source>
        <dbReference type="EMBL" id="ESW17251.1"/>
    </source>
</evidence>
<keyword evidence="9" id="KW-0539">Nucleus</keyword>
<dbReference type="CDD" id="cd00056">
    <property type="entry name" value="ENDO3c"/>
    <property type="match status" value="1"/>
</dbReference>
<dbReference type="InterPro" id="IPR028924">
    <property type="entry name" value="Perm-CXXC"/>
</dbReference>
<evidence type="ECO:0000256" key="8">
    <source>
        <dbReference type="ARBA" id="ARBA00023125"/>
    </source>
</evidence>
<accession>V7BKY3</accession>
<organism evidence="12 13">
    <name type="scientific">Phaseolus vulgaris</name>
    <name type="common">Kidney bean</name>
    <name type="synonym">French bean</name>
    <dbReference type="NCBI Taxonomy" id="3885"/>
    <lineage>
        <taxon>Eukaryota</taxon>
        <taxon>Viridiplantae</taxon>
        <taxon>Streptophyta</taxon>
        <taxon>Embryophyta</taxon>
        <taxon>Tracheophyta</taxon>
        <taxon>Spermatophyta</taxon>
        <taxon>Magnoliopsida</taxon>
        <taxon>eudicotyledons</taxon>
        <taxon>Gunneridae</taxon>
        <taxon>Pentapetalae</taxon>
        <taxon>rosids</taxon>
        <taxon>fabids</taxon>
        <taxon>Fabales</taxon>
        <taxon>Fabaceae</taxon>
        <taxon>Papilionoideae</taxon>
        <taxon>50 kb inversion clade</taxon>
        <taxon>NPAAA clade</taxon>
        <taxon>indigoferoid/millettioid clade</taxon>
        <taxon>Phaseoleae</taxon>
        <taxon>Phaseolus</taxon>
    </lineage>
</organism>
<evidence type="ECO:0000313" key="13">
    <source>
        <dbReference type="Proteomes" id="UP000000226"/>
    </source>
</evidence>